<keyword evidence="6 10" id="KW-0058">Aromatic hydrocarbons catabolism</keyword>
<comment type="similarity">
    <text evidence="4 10">Belongs to the LigB/MhpB extradiol dioxygenase family.</text>
</comment>
<evidence type="ECO:0000259" key="11">
    <source>
        <dbReference type="Pfam" id="PF02900"/>
    </source>
</evidence>
<comment type="cofactor">
    <cofactor evidence="10">
        <name>Fe(2+)</name>
        <dbReference type="ChEBI" id="CHEBI:29033"/>
    </cofactor>
</comment>
<dbReference type="HAMAP" id="MF_01653">
    <property type="entry name" value="MhpB"/>
    <property type="match status" value="1"/>
</dbReference>
<keyword evidence="9 10" id="KW-0408">Iron</keyword>
<proteinExistence type="inferred from homology"/>
<evidence type="ECO:0000256" key="7">
    <source>
        <dbReference type="ARBA" id="ARBA00022964"/>
    </source>
</evidence>
<keyword evidence="8 10" id="KW-0560">Oxidoreductase</keyword>
<evidence type="ECO:0000256" key="10">
    <source>
        <dbReference type="HAMAP-Rule" id="MF_01653"/>
    </source>
</evidence>
<keyword evidence="13" id="KW-1185">Reference proteome</keyword>
<dbReference type="InterPro" id="IPR023789">
    <property type="entry name" value="DHPP/DHXA_dioxygenase"/>
</dbReference>
<feature type="active site" description="Proton acceptor" evidence="10">
    <location>
        <position position="179"/>
    </location>
</feature>
<dbReference type="GO" id="GO:0047070">
    <property type="term" value="F:3-carboxyethylcatechol 2,3-dioxygenase activity"/>
    <property type="evidence" value="ECO:0007669"/>
    <property type="project" value="UniProtKB-EC"/>
</dbReference>
<evidence type="ECO:0000256" key="3">
    <source>
        <dbReference type="ARBA" id="ARBA00005207"/>
    </source>
</evidence>
<reference evidence="12 13" key="1">
    <citation type="submission" date="2023-07" db="EMBL/GenBank/DDBJ databases">
        <title>Genomic Encyclopedia of Type Strains, Phase IV (KMG-IV): sequencing the most valuable type-strain genomes for metagenomic binning, comparative biology and taxonomic classification.</title>
        <authorList>
            <person name="Goeker M."/>
        </authorList>
    </citation>
    <scope>NUCLEOTIDE SEQUENCE [LARGE SCALE GENOMIC DNA]</scope>
    <source>
        <strain evidence="12 13">DSM 3770</strain>
    </source>
</reference>
<comment type="pathway">
    <text evidence="3 10">Aromatic compound metabolism; 3-phenylpropanoate degradation.</text>
</comment>
<name>A0ABU0LDE5_XANAG</name>
<evidence type="ECO:0000256" key="8">
    <source>
        <dbReference type="ARBA" id="ARBA00023002"/>
    </source>
</evidence>
<comment type="caution">
    <text evidence="12">The sequence shown here is derived from an EMBL/GenBank/DDBJ whole genome shotgun (WGS) entry which is preliminary data.</text>
</comment>
<dbReference type="RefSeq" id="WP_237345655.1">
    <property type="nucleotide sequence ID" value="NZ_JABWGX010000011.1"/>
</dbReference>
<dbReference type="NCBIfam" id="NF009910">
    <property type="entry name" value="PRK13370.1-4"/>
    <property type="match status" value="1"/>
</dbReference>
<comment type="subunit">
    <text evidence="5 10">Homotetramer.</text>
</comment>
<feature type="domain" description="Extradiol ring-cleavage dioxygenase class III enzyme subunit B" evidence="11">
    <location>
        <begin position="5"/>
        <end position="304"/>
    </location>
</feature>
<gene>
    <name evidence="10" type="primary">mhpB</name>
    <name evidence="12" type="ORF">QOZ94_001938</name>
</gene>
<dbReference type="CDD" id="cd07365">
    <property type="entry name" value="MhpB_like"/>
    <property type="match status" value="1"/>
</dbReference>
<dbReference type="Proteomes" id="UP001241747">
    <property type="component" value="Unassembled WGS sequence"/>
</dbReference>
<comment type="catalytic activity">
    <reaction evidence="2 10">
        <text>3-(2,3-dihydroxyphenyl)propanoate + O2 = (2Z,4E)-2-hydroxy-6-oxonona-2,4-dienedioate + H(+)</text>
        <dbReference type="Rhea" id="RHEA:23840"/>
        <dbReference type="ChEBI" id="CHEBI:15378"/>
        <dbReference type="ChEBI" id="CHEBI:15379"/>
        <dbReference type="ChEBI" id="CHEBI:46951"/>
        <dbReference type="ChEBI" id="CHEBI:66887"/>
        <dbReference type="EC" id="1.13.11.16"/>
    </reaction>
</comment>
<keyword evidence="7 10" id="KW-0223">Dioxygenase</keyword>
<evidence type="ECO:0000256" key="2">
    <source>
        <dbReference type="ARBA" id="ARBA00001843"/>
    </source>
</evidence>
<dbReference type="Pfam" id="PF02900">
    <property type="entry name" value="LigB"/>
    <property type="match status" value="1"/>
</dbReference>
<evidence type="ECO:0000313" key="13">
    <source>
        <dbReference type="Proteomes" id="UP001241747"/>
    </source>
</evidence>
<dbReference type="EMBL" id="JAUSVY010000003">
    <property type="protein sequence ID" value="MDQ0505156.1"/>
    <property type="molecule type" value="Genomic_DNA"/>
</dbReference>
<evidence type="ECO:0000256" key="6">
    <source>
        <dbReference type="ARBA" id="ARBA00022797"/>
    </source>
</evidence>
<accession>A0ABU0LDE5</accession>
<dbReference type="InterPro" id="IPR004183">
    <property type="entry name" value="Xdiol_dOase_suB"/>
</dbReference>
<organism evidence="12 13">
    <name type="scientific">Xanthobacter agilis</name>
    <dbReference type="NCBI Taxonomy" id="47492"/>
    <lineage>
        <taxon>Bacteria</taxon>
        <taxon>Pseudomonadati</taxon>
        <taxon>Pseudomonadota</taxon>
        <taxon>Alphaproteobacteria</taxon>
        <taxon>Hyphomicrobiales</taxon>
        <taxon>Xanthobacteraceae</taxon>
        <taxon>Xanthobacter</taxon>
    </lineage>
</organism>
<comment type="function">
    <text evidence="10">Catalyzes the non-heme iron(II)-dependent oxidative cleavage of 2,3-dihydroxyphenylpropionic acid and 2,3-dihydroxicinnamic acid into 2-hydroxy-6-ketononadienedioate and 2-hydroxy-6-ketononatrienedioate, respectively.</text>
</comment>
<evidence type="ECO:0000313" key="12">
    <source>
        <dbReference type="EMBL" id="MDQ0505156.1"/>
    </source>
</evidence>
<evidence type="ECO:0000256" key="9">
    <source>
        <dbReference type="ARBA" id="ARBA00023004"/>
    </source>
</evidence>
<dbReference type="SUPFAM" id="SSF53213">
    <property type="entry name" value="LigB-like"/>
    <property type="match status" value="1"/>
</dbReference>
<comment type="catalytic activity">
    <reaction evidence="1 10">
        <text>(2E)-3-(2,3-dihydroxyphenyl)prop-2-enoate + O2 = (2Z,4E,7E)-2-hydroxy-6-oxonona-2,4,7-trienedioate + H(+)</text>
        <dbReference type="Rhea" id="RHEA:25054"/>
        <dbReference type="ChEBI" id="CHEBI:15378"/>
        <dbReference type="ChEBI" id="CHEBI:15379"/>
        <dbReference type="ChEBI" id="CHEBI:58642"/>
        <dbReference type="ChEBI" id="CHEBI:66888"/>
        <dbReference type="EC" id="1.13.11.16"/>
    </reaction>
</comment>
<sequence length="314" mass="34093">MSIKLICVSHSPMMDFIHPAPEVEAAARGAFAELAQEVAAYDPELIVLFAPDHFNGFFYDLMPPFCIGLRAKCAGDWDIGEGPLNVPEALALDLVKAVQAEDVDIAYSYRMQADHGFTQPLELLAGSVARYPTIPIFINGAAKPFPPCRRALKLGEAVGRFLAGRPERILVVGSGGLSHDPPTPQFGSVPPEVEEFLIAGRNPSPEARRARQERVVENGRLLARGQGSSQPLDPDWDLGLINTFVTGDLTRFQTMTDEEIRAQGGRGGQEIRAWIAAFACLKAAGTYQARTRYYHPIDAWIAGMGMVSADSLAS</sequence>
<evidence type="ECO:0000256" key="4">
    <source>
        <dbReference type="ARBA" id="ARBA00007030"/>
    </source>
</evidence>
<dbReference type="EC" id="1.13.11.16" evidence="10"/>
<protein>
    <recommendedName>
        <fullName evidence="10">2,3-dihydroxyphenylpropionate/2,3-dihydroxicinnamic acid 1,2-dioxygenase</fullName>
        <ecNumber evidence="10">1.13.11.16</ecNumber>
    </recommendedName>
    <alternativeName>
        <fullName evidence="10">3-carboxyethylcatechol 2,3-dioxygenase</fullName>
    </alternativeName>
</protein>
<dbReference type="NCBIfam" id="NF009909">
    <property type="entry name" value="PRK13370.1-3"/>
    <property type="match status" value="1"/>
</dbReference>
<evidence type="ECO:0000256" key="1">
    <source>
        <dbReference type="ARBA" id="ARBA00001748"/>
    </source>
</evidence>
<dbReference type="Gene3D" id="3.40.830.10">
    <property type="entry name" value="LigB-like"/>
    <property type="match status" value="1"/>
</dbReference>
<evidence type="ECO:0000256" key="5">
    <source>
        <dbReference type="ARBA" id="ARBA00011881"/>
    </source>
</evidence>
<feature type="active site" description="Proton donor" evidence="10">
    <location>
        <position position="115"/>
    </location>
</feature>